<protein>
    <submittedName>
        <fullName evidence="2">Uncharacterized protein</fullName>
    </submittedName>
</protein>
<feature type="transmembrane region" description="Helical" evidence="1">
    <location>
        <begin position="50"/>
        <end position="70"/>
    </location>
</feature>
<sequence>MDTPPWLEPFMEFIPGHKIKLTMGAFFNFTNMAIMFSFDSLAANNEAPMYFFGKYLLLGLILNLIGHFILGNNKPAFLEKKYYLIPLYSTVSMINFMMILGYRPFLFQEIKEQIILEDQNITQDGEKKPKKA</sequence>
<accession>A0A2T9YWA8</accession>
<dbReference type="AlphaFoldDB" id="A0A2T9YWA8"/>
<keyword evidence="1" id="KW-1133">Transmembrane helix</keyword>
<comment type="caution">
    <text evidence="2">The sequence shown here is derived from an EMBL/GenBank/DDBJ whole genome shotgun (WGS) entry which is preliminary data.</text>
</comment>
<dbReference type="Proteomes" id="UP000245383">
    <property type="component" value="Unassembled WGS sequence"/>
</dbReference>
<keyword evidence="3" id="KW-1185">Reference proteome</keyword>
<keyword evidence="1" id="KW-0812">Transmembrane</keyword>
<keyword evidence="1" id="KW-0472">Membrane</keyword>
<dbReference type="EMBL" id="MBFR01000028">
    <property type="protein sequence ID" value="PVU96584.1"/>
    <property type="molecule type" value="Genomic_DNA"/>
</dbReference>
<dbReference type="OrthoDB" id="10542049at2759"/>
<evidence type="ECO:0000256" key="1">
    <source>
        <dbReference type="SAM" id="Phobius"/>
    </source>
</evidence>
<gene>
    <name evidence="2" type="ORF">BB561_001081</name>
</gene>
<feature type="transmembrane region" description="Helical" evidence="1">
    <location>
        <begin position="21"/>
        <end position="38"/>
    </location>
</feature>
<feature type="transmembrane region" description="Helical" evidence="1">
    <location>
        <begin position="82"/>
        <end position="102"/>
    </location>
</feature>
<name>A0A2T9YWA8_9FUNG</name>
<proteinExistence type="predicted"/>
<evidence type="ECO:0000313" key="3">
    <source>
        <dbReference type="Proteomes" id="UP000245383"/>
    </source>
</evidence>
<reference evidence="2 3" key="1">
    <citation type="journal article" date="2018" name="MBio">
        <title>Comparative Genomics Reveals the Core Gene Toolbox for the Fungus-Insect Symbiosis.</title>
        <authorList>
            <person name="Wang Y."/>
            <person name="Stata M."/>
            <person name="Wang W."/>
            <person name="Stajich J.E."/>
            <person name="White M.M."/>
            <person name="Moncalvo J.M."/>
        </authorList>
    </citation>
    <scope>NUCLEOTIDE SEQUENCE [LARGE SCALE GENOMIC DNA]</scope>
    <source>
        <strain evidence="2 3">SWE-8-4</strain>
    </source>
</reference>
<organism evidence="2 3">
    <name type="scientific">Smittium simulii</name>
    <dbReference type="NCBI Taxonomy" id="133385"/>
    <lineage>
        <taxon>Eukaryota</taxon>
        <taxon>Fungi</taxon>
        <taxon>Fungi incertae sedis</taxon>
        <taxon>Zoopagomycota</taxon>
        <taxon>Kickxellomycotina</taxon>
        <taxon>Harpellomycetes</taxon>
        <taxon>Harpellales</taxon>
        <taxon>Legeriomycetaceae</taxon>
        <taxon>Smittium</taxon>
    </lineage>
</organism>
<evidence type="ECO:0000313" key="2">
    <source>
        <dbReference type="EMBL" id="PVU96584.1"/>
    </source>
</evidence>